<dbReference type="WormBase" id="T16A1.3">
    <property type="protein sequence ID" value="CE13708"/>
    <property type="gene ID" value="WBGene00020534"/>
    <property type="gene designation" value="fbxc-49"/>
</dbReference>
<dbReference type="AGR" id="WB:WBGene00020534"/>
<name>P91446_CAEEL</name>
<dbReference type="PIR" id="B88065">
    <property type="entry name" value="B88065"/>
</dbReference>
<dbReference type="STRING" id="6239.T16A1.3.1"/>
<dbReference type="InParanoid" id="P91446"/>
<sequence length="216" mass="25096">MLEMNFFFDVKLCFLLVFFHVGTFAKSSQIENKFIPTFAVTLKVIFFLTLANSTMASRPLTYPALVSTIKYLDPNIRFQLVARNPSLENLGKSQTLIIDDLVLDRNSISINNVEYKLGTENKFDEDPKTLAIRQLEGRRQLINVKWLKIEGEGQILDLLERLPQCFQRFKMKMIFNWSMQLHQLIDPRSIPLDGISLNEALSLNSRPYRHIEQARL</sequence>
<evidence type="ECO:0000313" key="2">
    <source>
        <dbReference type="Proteomes" id="UP000001940"/>
    </source>
</evidence>
<dbReference type="Proteomes" id="UP000001940">
    <property type="component" value="Chromosome II"/>
</dbReference>
<proteinExistence type="predicted"/>
<dbReference type="UCSC" id="T16A1.3">
    <property type="organism name" value="c. elegans"/>
</dbReference>
<dbReference type="PaxDb" id="6239-T16A1.3"/>
<evidence type="ECO:0000313" key="1">
    <source>
        <dbReference type="EMBL" id="CCD68948.1"/>
    </source>
</evidence>
<gene>
    <name evidence="1 3" type="primary">fbxc-49</name>
    <name evidence="1" type="ORF">CELE_T16A1.3</name>
    <name evidence="3" type="ORF">T16A1.3</name>
</gene>
<dbReference type="RefSeq" id="NP_494176.1">
    <property type="nucleotide sequence ID" value="NM_061775.2"/>
</dbReference>
<dbReference type="HOGENOM" id="CLU_1278645_0_0_1"/>
<dbReference type="FunCoup" id="P91446">
    <property type="interactions" value="226"/>
</dbReference>
<dbReference type="GeneID" id="188543"/>
<dbReference type="PANTHER" id="PTHR31379:SF1">
    <property type="entry name" value="F-BOX C PROTEIN-RELATED"/>
    <property type="match status" value="1"/>
</dbReference>
<dbReference type="CTD" id="188543"/>
<dbReference type="Bgee" id="WBGene00020534">
    <property type="expression patterns" value="Expressed in material anatomical entity and 3 other cell types or tissues"/>
</dbReference>
<dbReference type="AlphaFoldDB" id="P91446"/>
<evidence type="ECO:0000313" key="3">
    <source>
        <dbReference type="WormBase" id="T16A1.3"/>
    </source>
</evidence>
<keyword evidence="2" id="KW-1185">Reference proteome</keyword>
<dbReference type="PANTHER" id="PTHR31379">
    <property type="entry name" value="F-BOX C PROTEIN-RELATED-RELATED"/>
    <property type="match status" value="1"/>
</dbReference>
<dbReference type="PhylomeDB" id="P91446"/>
<dbReference type="EMBL" id="BX284602">
    <property type="protein sequence ID" value="CCD68948.1"/>
    <property type="molecule type" value="Genomic_DNA"/>
</dbReference>
<organism evidence="1 2">
    <name type="scientific">Caenorhabditis elegans</name>
    <dbReference type="NCBI Taxonomy" id="6239"/>
    <lineage>
        <taxon>Eukaryota</taxon>
        <taxon>Metazoa</taxon>
        <taxon>Ecdysozoa</taxon>
        <taxon>Nematoda</taxon>
        <taxon>Chromadorea</taxon>
        <taxon>Rhabditida</taxon>
        <taxon>Rhabditina</taxon>
        <taxon>Rhabditomorpha</taxon>
        <taxon>Rhabditoidea</taxon>
        <taxon>Rhabditidae</taxon>
        <taxon>Peloderinae</taxon>
        <taxon>Caenorhabditis</taxon>
    </lineage>
</organism>
<dbReference type="OrthoDB" id="5910972at2759"/>
<dbReference type="KEGG" id="cel:CELE_T16A1.3"/>
<reference evidence="1 2" key="1">
    <citation type="journal article" date="1998" name="Science">
        <title>Genome sequence of the nematode C. elegans: a platform for investigating biology.</title>
        <authorList>
            <consortium name="The C. elegans sequencing consortium"/>
            <person name="Sulson J.E."/>
            <person name="Waterston R."/>
        </authorList>
    </citation>
    <scope>NUCLEOTIDE SEQUENCE [LARGE SCALE GENOMIC DNA]</scope>
    <source>
        <strain evidence="1 2">Bristol N2</strain>
    </source>
</reference>
<dbReference type="InterPro" id="IPR021942">
    <property type="entry name" value="DUF3557"/>
</dbReference>
<protein>
    <submittedName>
        <fullName evidence="1">F-box C protein</fullName>
    </submittedName>
</protein>
<accession>P91446</accession>